<protein>
    <submittedName>
        <fullName evidence="7">Iron-containing alcohol dehydrogenase</fullName>
    </submittedName>
</protein>
<dbReference type="Pfam" id="PF25137">
    <property type="entry name" value="ADH_Fe_C"/>
    <property type="match status" value="1"/>
</dbReference>
<dbReference type="InterPro" id="IPR018211">
    <property type="entry name" value="ADH_Fe_CS"/>
</dbReference>
<dbReference type="EMBL" id="JANSUY010000010">
    <property type="protein sequence ID" value="MCR9015846.1"/>
    <property type="molecule type" value="Genomic_DNA"/>
</dbReference>
<organism evidence="7 8">
    <name type="scientific">Aquiflexum gelatinilyticum</name>
    <dbReference type="NCBI Taxonomy" id="2961943"/>
    <lineage>
        <taxon>Bacteria</taxon>
        <taxon>Pseudomonadati</taxon>
        <taxon>Bacteroidota</taxon>
        <taxon>Cytophagia</taxon>
        <taxon>Cytophagales</taxon>
        <taxon>Cyclobacteriaceae</taxon>
        <taxon>Aquiflexum</taxon>
    </lineage>
</organism>
<dbReference type="Proteomes" id="UP001142175">
    <property type="component" value="Unassembled WGS sequence"/>
</dbReference>
<dbReference type="SUPFAM" id="SSF56796">
    <property type="entry name" value="Dehydroquinate synthase-like"/>
    <property type="match status" value="1"/>
</dbReference>
<dbReference type="InterPro" id="IPR056798">
    <property type="entry name" value="ADH_Fe_C"/>
</dbReference>
<gene>
    <name evidence="7" type="ORF">NU887_12425</name>
</gene>
<dbReference type="InterPro" id="IPR001670">
    <property type="entry name" value="ADH_Fe/GldA"/>
</dbReference>
<evidence type="ECO:0000259" key="5">
    <source>
        <dbReference type="Pfam" id="PF00465"/>
    </source>
</evidence>
<dbReference type="InterPro" id="IPR039697">
    <property type="entry name" value="Alcohol_dehydrogenase_Fe"/>
</dbReference>
<dbReference type="PROSITE" id="PS00913">
    <property type="entry name" value="ADH_IRON_1"/>
    <property type="match status" value="1"/>
</dbReference>
<dbReference type="PANTHER" id="PTHR11496">
    <property type="entry name" value="ALCOHOL DEHYDROGENASE"/>
    <property type="match status" value="1"/>
</dbReference>
<feature type="domain" description="Fe-containing alcohol dehydrogenase-like C-terminal" evidence="6">
    <location>
        <begin position="208"/>
        <end position="399"/>
    </location>
</feature>
<reference evidence="7" key="1">
    <citation type="submission" date="2022-08" db="EMBL/GenBank/DDBJ databases">
        <authorList>
            <person name="Zhang D."/>
        </authorList>
    </citation>
    <scope>NUCLEOTIDE SEQUENCE</scope>
    <source>
        <strain evidence="7">XJ19-11</strain>
    </source>
</reference>
<evidence type="ECO:0000313" key="8">
    <source>
        <dbReference type="Proteomes" id="UP001142175"/>
    </source>
</evidence>
<dbReference type="Gene3D" id="3.40.50.1970">
    <property type="match status" value="1"/>
</dbReference>
<dbReference type="Pfam" id="PF00465">
    <property type="entry name" value="Fe-ADH"/>
    <property type="match status" value="1"/>
</dbReference>
<evidence type="ECO:0000313" key="7">
    <source>
        <dbReference type="EMBL" id="MCR9015846.1"/>
    </source>
</evidence>
<feature type="domain" description="Alcohol dehydrogenase iron-type/glycerol dehydrogenase GldA" evidence="5">
    <location>
        <begin position="31"/>
        <end position="197"/>
    </location>
</feature>
<comment type="similarity">
    <text evidence="2">Belongs to the iron-containing alcohol dehydrogenase family.</text>
</comment>
<name>A0A9X2T1E5_9BACT</name>
<keyword evidence="3" id="KW-0560">Oxidoreductase</keyword>
<evidence type="ECO:0000256" key="4">
    <source>
        <dbReference type="ARBA" id="ARBA00023027"/>
    </source>
</evidence>
<dbReference type="PANTHER" id="PTHR11496:SF102">
    <property type="entry name" value="ALCOHOL DEHYDROGENASE 4"/>
    <property type="match status" value="1"/>
</dbReference>
<evidence type="ECO:0000256" key="3">
    <source>
        <dbReference type="ARBA" id="ARBA00023002"/>
    </source>
</evidence>
<sequence length="404" mass="44219">MRKTILTLYYRLYQASFKLAMPLLPWRKPVVLEGAGCVKNVPDLLQQLKIKNVLIVTDSTLMKLGLLDNLITELGVNGCQYAVFDKTVPDPTIENVEEALKMYHQYNCKAIIAFGGGSPMDCAKAVGARVSRPNKPVGKMKGVLKVIFKIPTLIAVPTTAGTGSEVTLAAVISNSETHEKYPINDFCLIPHYAVLDPELTLKLPPHITAATGMDAMTHAVESYIGRSNTKETRKAALEAITLIHQNLLQAYNSPGDLKARAAMLKGSYLAGVAFTRAYVGYVHAIAHTIGGFYGYPHGQANAIIMPHVLEFYGNAASNRLAELADHIGIANGNLTNAQKANAFVLYLKDMNKKMGIQSNIPEIEESDLPEMISRALAEANPLYPVPKILFREDLKKLYLKIKGK</sequence>
<evidence type="ECO:0000256" key="1">
    <source>
        <dbReference type="ARBA" id="ARBA00001962"/>
    </source>
</evidence>
<evidence type="ECO:0000259" key="6">
    <source>
        <dbReference type="Pfam" id="PF25137"/>
    </source>
</evidence>
<dbReference type="GO" id="GO:0004022">
    <property type="term" value="F:alcohol dehydrogenase (NAD+) activity"/>
    <property type="evidence" value="ECO:0007669"/>
    <property type="project" value="TreeGrafter"/>
</dbReference>
<accession>A0A9X2T1E5</accession>
<dbReference type="AlphaFoldDB" id="A0A9X2T1E5"/>
<keyword evidence="8" id="KW-1185">Reference proteome</keyword>
<dbReference type="FunFam" id="1.20.1090.10:FF:000001">
    <property type="entry name" value="Aldehyde-alcohol dehydrogenase"/>
    <property type="match status" value="1"/>
</dbReference>
<dbReference type="RefSeq" id="WP_258423709.1">
    <property type="nucleotide sequence ID" value="NZ_JANSUY010000010.1"/>
</dbReference>
<dbReference type="GO" id="GO:0046872">
    <property type="term" value="F:metal ion binding"/>
    <property type="evidence" value="ECO:0007669"/>
    <property type="project" value="InterPro"/>
</dbReference>
<proteinExistence type="inferred from homology"/>
<dbReference type="CDD" id="cd08189">
    <property type="entry name" value="Fe-ADH-like"/>
    <property type="match status" value="1"/>
</dbReference>
<dbReference type="FunFam" id="3.40.50.1970:FF:000003">
    <property type="entry name" value="Alcohol dehydrogenase, iron-containing"/>
    <property type="match status" value="1"/>
</dbReference>
<keyword evidence="4" id="KW-0520">NAD</keyword>
<comment type="cofactor">
    <cofactor evidence="1">
        <name>Fe cation</name>
        <dbReference type="ChEBI" id="CHEBI:24875"/>
    </cofactor>
</comment>
<evidence type="ECO:0000256" key="2">
    <source>
        <dbReference type="ARBA" id="ARBA00007358"/>
    </source>
</evidence>
<dbReference type="Gene3D" id="1.20.1090.10">
    <property type="entry name" value="Dehydroquinate synthase-like - alpha domain"/>
    <property type="match status" value="1"/>
</dbReference>
<comment type="caution">
    <text evidence="7">The sequence shown here is derived from an EMBL/GenBank/DDBJ whole genome shotgun (WGS) entry which is preliminary data.</text>
</comment>